<name>A0A1X7M6L1_9BURK</name>
<evidence type="ECO:0000313" key="5">
    <source>
        <dbReference type="EMBL" id="SMG61112.1"/>
    </source>
</evidence>
<dbReference type="SUPFAM" id="SSF103088">
    <property type="entry name" value="OmpA-like"/>
    <property type="match status" value="1"/>
</dbReference>
<dbReference type="STRING" id="1515439.SAMN06265784_11970"/>
<evidence type="ECO:0000256" key="1">
    <source>
        <dbReference type="PROSITE-ProRule" id="PRU00473"/>
    </source>
</evidence>
<dbReference type="RefSeq" id="WP_085489692.1">
    <property type="nucleotide sequence ID" value="NZ_FXAT01000019.1"/>
</dbReference>
<dbReference type="OrthoDB" id="345640at2"/>
<dbReference type="InterPro" id="IPR038522">
    <property type="entry name" value="T4/T6SS_DotU_sf"/>
</dbReference>
<dbReference type="InterPro" id="IPR050330">
    <property type="entry name" value="Bact_OuterMem_StrucFunc"/>
</dbReference>
<feature type="region of interest" description="Disordered" evidence="2">
    <location>
        <begin position="51"/>
        <end position="106"/>
    </location>
</feature>
<organism evidence="5 6">
    <name type="scientific">Paraburkholderia susongensis</name>
    <dbReference type="NCBI Taxonomy" id="1515439"/>
    <lineage>
        <taxon>Bacteria</taxon>
        <taxon>Pseudomonadati</taxon>
        <taxon>Pseudomonadota</taxon>
        <taxon>Betaproteobacteria</taxon>
        <taxon>Burkholderiales</taxon>
        <taxon>Burkholderiaceae</taxon>
        <taxon>Paraburkholderia</taxon>
    </lineage>
</organism>
<dbReference type="InterPro" id="IPR036737">
    <property type="entry name" value="OmpA-like_sf"/>
</dbReference>
<dbReference type="GO" id="GO:0016020">
    <property type="term" value="C:membrane"/>
    <property type="evidence" value="ECO:0007669"/>
    <property type="project" value="UniProtKB-UniRule"/>
</dbReference>
<gene>
    <name evidence="5" type="ORF">SAMN06265784_11970</name>
</gene>
<dbReference type="InterPro" id="IPR006665">
    <property type="entry name" value="OmpA-like"/>
</dbReference>
<sequence length="498" mass="55245">MNFLNDVAAMLRRMPGMQNTPGINADWRRLPGMSAGSEAASVADSLFSPFANTTTQSTHGDTAHNASEAAERTALAPARESQTPLQPAGTVRLGTARIAPPVTRAGRSEARWNNPIINAAMPVLLRLHRGNDDAQWIDANSRSQLALELKLFRERLIKEGQPSAVVDDASYLLCTYLDETANDSARLRHSTPYDGQRSLLVEFHGDSWGGEDAFSDLQNWMTKTPLPVPLLELYELVLSLGWQGRYRVLDRGPVLLADLRSQLNTLLWGEKTPSPLGAALPVSQQDAKRGWWTATRLCLLVLVALLLLYGLAVIDLDSRGRPVRAALAAWEPPMHTIDLEKNLPDAIEVITREGWMSAQRYKDGWRLTFRSDRAFNAGDAQFLPSFEPLIKRFADAIAPWPGNIEVVGHTDAQPVHTSRFPSNLALSEQRARIVAETLIRNADTSVNRPARRITWSGRGSSEPIDPANTPQAYERNRRVEILWNVVGLRNQSLRADQP</sequence>
<dbReference type="NCBIfam" id="TIGR03349">
    <property type="entry name" value="IV_VI_DotU"/>
    <property type="match status" value="1"/>
</dbReference>
<accession>A0A1X7M6L1</accession>
<dbReference type="Gene3D" id="3.30.1330.60">
    <property type="entry name" value="OmpA-like domain"/>
    <property type="match status" value="1"/>
</dbReference>
<proteinExistence type="predicted"/>
<dbReference type="PANTHER" id="PTHR30329">
    <property type="entry name" value="STATOR ELEMENT OF FLAGELLAR MOTOR COMPLEX"/>
    <property type="match status" value="1"/>
</dbReference>
<dbReference type="Proteomes" id="UP000193228">
    <property type="component" value="Unassembled WGS sequence"/>
</dbReference>
<keyword evidence="6" id="KW-1185">Reference proteome</keyword>
<dbReference type="Pfam" id="PF00691">
    <property type="entry name" value="OmpA"/>
    <property type="match status" value="1"/>
</dbReference>
<reference evidence="6" key="1">
    <citation type="submission" date="2017-04" db="EMBL/GenBank/DDBJ databases">
        <authorList>
            <person name="Varghese N."/>
            <person name="Submissions S."/>
        </authorList>
    </citation>
    <scope>NUCLEOTIDE SEQUENCE [LARGE SCALE GENOMIC DNA]</scope>
    <source>
        <strain evidence="6">LMG 29540</strain>
    </source>
</reference>
<dbReference type="InterPro" id="IPR017732">
    <property type="entry name" value="T4/T6SS_DotU"/>
</dbReference>
<dbReference type="PROSITE" id="PS51123">
    <property type="entry name" value="OMPA_2"/>
    <property type="match status" value="1"/>
</dbReference>
<feature type="domain" description="OmpA-like" evidence="4">
    <location>
        <begin position="362"/>
        <end position="487"/>
    </location>
</feature>
<feature type="transmembrane region" description="Helical" evidence="3">
    <location>
        <begin position="291"/>
        <end position="314"/>
    </location>
</feature>
<evidence type="ECO:0000256" key="3">
    <source>
        <dbReference type="SAM" id="Phobius"/>
    </source>
</evidence>
<dbReference type="Gene3D" id="1.25.40.590">
    <property type="entry name" value="Type IV / VI secretion system, DotU"/>
    <property type="match status" value="1"/>
</dbReference>
<dbReference type="EMBL" id="FXAT01000019">
    <property type="protein sequence ID" value="SMG61112.1"/>
    <property type="molecule type" value="Genomic_DNA"/>
</dbReference>
<evidence type="ECO:0000313" key="6">
    <source>
        <dbReference type="Proteomes" id="UP000193228"/>
    </source>
</evidence>
<keyword evidence="3" id="KW-1133">Transmembrane helix</keyword>
<keyword evidence="3" id="KW-0812">Transmembrane</keyword>
<evidence type="ECO:0000256" key="2">
    <source>
        <dbReference type="SAM" id="MobiDB-lite"/>
    </source>
</evidence>
<dbReference type="AlphaFoldDB" id="A0A1X7M6L1"/>
<dbReference type="NCBIfam" id="NF038228">
    <property type="entry name" value="IcmH_DotU_IVB"/>
    <property type="match status" value="1"/>
</dbReference>
<dbReference type="Pfam" id="PF09850">
    <property type="entry name" value="DotU"/>
    <property type="match status" value="1"/>
</dbReference>
<feature type="compositionally biased region" description="Polar residues" evidence="2">
    <location>
        <begin position="51"/>
        <end position="60"/>
    </location>
</feature>
<protein>
    <submittedName>
        <fullName evidence="5">Type VI secretion system protein ImpK</fullName>
    </submittedName>
</protein>
<evidence type="ECO:0000259" key="4">
    <source>
        <dbReference type="PROSITE" id="PS51123"/>
    </source>
</evidence>
<dbReference type="CDD" id="cd07185">
    <property type="entry name" value="OmpA_C-like"/>
    <property type="match status" value="1"/>
</dbReference>
<dbReference type="PANTHER" id="PTHR30329:SF20">
    <property type="entry name" value="EXPORTED PROTEIN"/>
    <property type="match status" value="1"/>
</dbReference>
<keyword evidence="1 3" id="KW-0472">Membrane</keyword>